<evidence type="ECO:0000256" key="1">
    <source>
        <dbReference type="PROSITE-ProRule" id="PRU00023"/>
    </source>
</evidence>
<keyword evidence="1" id="KW-0040">ANK repeat</keyword>
<dbReference type="Proteomes" id="UP000246702">
    <property type="component" value="Unassembled WGS sequence"/>
</dbReference>
<dbReference type="RefSeq" id="XP_025468968.1">
    <property type="nucleotide sequence ID" value="XM_025606835.1"/>
</dbReference>
<dbReference type="InterPro" id="IPR036770">
    <property type="entry name" value="Ankyrin_rpt-contain_sf"/>
</dbReference>
<dbReference type="PANTHER" id="PTHR46224:SF64">
    <property type="entry name" value="IQ MOTIF AND ANKYRIN REPEAT DOMAIN-CONTAINING PROTEIN 1"/>
    <property type="match status" value="1"/>
</dbReference>
<dbReference type="InterPro" id="IPR051616">
    <property type="entry name" value="Cul2-RING_E3_ligase_SR"/>
</dbReference>
<proteinExistence type="predicted"/>
<dbReference type="PANTHER" id="PTHR46224">
    <property type="entry name" value="ANKYRIN REPEAT FAMILY PROTEIN"/>
    <property type="match status" value="1"/>
</dbReference>
<dbReference type="STRING" id="1450535.A0A317X221"/>
<dbReference type="InterPro" id="IPR002110">
    <property type="entry name" value="Ankyrin_rpt"/>
</dbReference>
<dbReference type="SUPFAM" id="SSF48403">
    <property type="entry name" value="Ankyrin repeat"/>
    <property type="match status" value="2"/>
</dbReference>
<name>A0A317X221_9EURO</name>
<feature type="repeat" description="ANK" evidence="1">
    <location>
        <begin position="20"/>
        <end position="52"/>
    </location>
</feature>
<reference evidence="2 3" key="1">
    <citation type="submission" date="2016-12" db="EMBL/GenBank/DDBJ databases">
        <title>The genomes of Aspergillus section Nigri reveals drivers in fungal speciation.</title>
        <authorList>
            <consortium name="DOE Joint Genome Institute"/>
            <person name="Vesth T.C."/>
            <person name="Nybo J."/>
            <person name="Theobald S."/>
            <person name="Brandl J."/>
            <person name="Frisvad J.C."/>
            <person name="Nielsen K.F."/>
            <person name="Lyhne E.K."/>
            <person name="Kogle M.E."/>
            <person name="Kuo A."/>
            <person name="Riley R."/>
            <person name="Clum A."/>
            <person name="Nolan M."/>
            <person name="Lipzen A."/>
            <person name="Salamov A."/>
            <person name="Henrissat B."/>
            <person name="Wiebenga A."/>
            <person name="De Vries R.P."/>
            <person name="Grigoriev I.V."/>
            <person name="Mortensen U.H."/>
            <person name="Andersen M.R."/>
            <person name="Baker S.E."/>
        </authorList>
    </citation>
    <scope>NUCLEOTIDE SEQUENCE [LARGE SCALE GENOMIC DNA]</scope>
    <source>
        <strain evidence="2 3">CBS 115572</strain>
    </source>
</reference>
<accession>A0A317X221</accession>
<dbReference type="EMBL" id="MSFK01000010">
    <property type="protein sequence ID" value="PWY90590.1"/>
    <property type="molecule type" value="Genomic_DNA"/>
</dbReference>
<dbReference type="PROSITE" id="PS50297">
    <property type="entry name" value="ANK_REP_REGION"/>
    <property type="match status" value="1"/>
</dbReference>
<dbReference type="GeneID" id="37108978"/>
<comment type="caution">
    <text evidence="2">The sequence shown here is derived from an EMBL/GenBank/DDBJ whole genome shotgun (WGS) entry which is preliminary data.</text>
</comment>
<gene>
    <name evidence="2" type="ORF">BO94DRAFT_31235</name>
</gene>
<dbReference type="AlphaFoldDB" id="A0A317X221"/>
<dbReference type="Pfam" id="PF12796">
    <property type="entry name" value="Ank_2"/>
    <property type="match status" value="1"/>
</dbReference>
<organism evidence="2 3">
    <name type="scientific">Aspergillus sclerotioniger CBS 115572</name>
    <dbReference type="NCBI Taxonomy" id="1450535"/>
    <lineage>
        <taxon>Eukaryota</taxon>
        <taxon>Fungi</taxon>
        <taxon>Dikarya</taxon>
        <taxon>Ascomycota</taxon>
        <taxon>Pezizomycotina</taxon>
        <taxon>Eurotiomycetes</taxon>
        <taxon>Eurotiomycetidae</taxon>
        <taxon>Eurotiales</taxon>
        <taxon>Aspergillaceae</taxon>
        <taxon>Aspergillus</taxon>
        <taxon>Aspergillus subgen. Circumdati</taxon>
    </lineage>
</organism>
<evidence type="ECO:0000313" key="2">
    <source>
        <dbReference type="EMBL" id="PWY90590.1"/>
    </source>
</evidence>
<dbReference type="SMART" id="SM00248">
    <property type="entry name" value="ANK"/>
    <property type="match status" value="9"/>
</dbReference>
<keyword evidence="3" id="KW-1185">Reference proteome</keyword>
<protein>
    <submittedName>
        <fullName evidence="2">Ankyrin</fullName>
    </submittedName>
</protein>
<sequence length="567" mass="63779">MLLDYGVDPNPLLGDSTAWQFANPLGAAVTHGHEAIVRLLIDHGAQLEFPRQIINIFQPLSTAAFYRQTAMVKLLLEHGCNPLTRDYQSQEEMVEGCAWTTASPKSLETLQLFIDHGVRPDFSDPDFTYHQSIRIALWDDDIALVKFLFDHGAQLELPTDPQWEGVLSEPQATDILYEMSTAAGKFPDYAPLLLEKIKVDEIIEEGTLQTNFSIMMGAATGGCEHLARRSLNIDWVAKFPNVEVEDWRDFLSDWLRTAARLGHLGIVRLLFDHGASTDDTRGEGPPIFSAVTRKCPEMVELFLDRGVDPFVKELRGSLFDKIIVQCAGSEACLKMVQQLVDRDLLAPKGTDIARLIARAVRGGTEVFKLVVDHLGIALHPSSWPLERAFVEAVKKTNTEIMEMFLKAGFDPNFRRCSTKVESYLAMAAEAWEGLSLHERAVDLLLNYGADINWRKNIHDMTPLLCVASMMSYGSEARPVRLLLKKGADPFCSYKDGETLLERVAKLGNLPTLKAILEHFDEQNTPFSRVKVMVEKAVSEAGTRMSAQYSWRWYWRRVYPCPGDDTPF</sequence>
<dbReference type="Gene3D" id="1.25.40.20">
    <property type="entry name" value="Ankyrin repeat-containing domain"/>
    <property type="match status" value="3"/>
</dbReference>
<dbReference type="OrthoDB" id="366390at2759"/>
<evidence type="ECO:0000313" key="3">
    <source>
        <dbReference type="Proteomes" id="UP000246702"/>
    </source>
</evidence>
<dbReference type="PROSITE" id="PS50088">
    <property type="entry name" value="ANK_REPEAT"/>
    <property type="match status" value="1"/>
</dbReference>